<comment type="similarity">
    <text evidence="1">Belongs to the ROK (NagC/XylR) family.</text>
</comment>
<gene>
    <name evidence="2" type="ORF">KSZ_30890</name>
</gene>
<sequence>MQQVQSGNEPRDPETVIVGVDVGGTKIAAGIVDAHGQVAGRIQMPTDIRDPEHTLQSIASAIKTSIEASGITPSRVKAVGLGIPGMVDPEQGICLLAVNLNWQNVAVQRWLEQELGLPCAIDNDVSAATLGESIYGAGQGMQDMVYLSLGTGVAARAIIHGQLYRGAHGMAGEIGHLVVMPDGPLCRCGARGCLEALAAGPALALAAQTAIAAGKETQLQVYQQRHGTIRSEHIFAAAADNDALALHILRQAGEHIAYGIYLLTMTFDPQLVVIGGGLASDQSPLLIAIRTRAAHLLAQSSASRAMLSTEAIQVTSMQRDAAIIGAAALVARANSQHKREKQ</sequence>
<keyword evidence="3" id="KW-1185">Reference proteome</keyword>
<dbReference type="PANTHER" id="PTHR18964">
    <property type="entry name" value="ROK (REPRESSOR, ORF, KINASE) FAMILY"/>
    <property type="match status" value="1"/>
</dbReference>
<dbReference type="SUPFAM" id="SSF53067">
    <property type="entry name" value="Actin-like ATPase domain"/>
    <property type="match status" value="1"/>
</dbReference>
<reference evidence="2 3" key="1">
    <citation type="journal article" date="2021" name="Int. J. Syst. Evol. Microbiol.">
        <title>Reticulibacter mediterranei gen. nov., sp. nov., within the new family Reticulibacteraceae fam. nov., and Ktedonospora formicarum gen. nov., sp. nov., Ktedonobacter robiniae sp. nov., Dictyobacter formicarum sp. nov. and Dictyobacter arantiisoli sp. nov., belonging to the class Ktedonobacteria.</title>
        <authorList>
            <person name="Yabe S."/>
            <person name="Zheng Y."/>
            <person name="Wang C.M."/>
            <person name="Sakai Y."/>
            <person name="Abe K."/>
            <person name="Yokota A."/>
            <person name="Donadio S."/>
            <person name="Cavaletti L."/>
            <person name="Monciardini P."/>
        </authorList>
    </citation>
    <scope>NUCLEOTIDE SEQUENCE [LARGE SCALE GENOMIC DNA]</scope>
    <source>
        <strain evidence="2 3">SOSP1-9</strain>
    </source>
</reference>
<dbReference type="InterPro" id="IPR043129">
    <property type="entry name" value="ATPase_NBD"/>
</dbReference>
<dbReference type="CDD" id="cd23763">
    <property type="entry name" value="ASKHA_ATPase_ROK"/>
    <property type="match status" value="1"/>
</dbReference>
<evidence type="ECO:0000313" key="3">
    <source>
        <dbReference type="Proteomes" id="UP000635565"/>
    </source>
</evidence>
<dbReference type="RefSeq" id="WP_201362704.1">
    <property type="nucleotide sequence ID" value="NZ_BNJJ01000008.1"/>
</dbReference>
<protein>
    <submittedName>
        <fullName evidence="2">Glucokinase</fullName>
    </submittedName>
</protein>
<dbReference type="InterPro" id="IPR000600">
    <property type="entry name" value="ROK"/>
</dbReference>
<comment type="caution">
    <text evidence="2">The sequence shown here is derived from an EMBL/GenBank/DDBJ whole genome shotgun (WGS) entry which is preliminary data.</text>
</comment>
<proteinExistence type="inferred from homology"/>
<dbReference type="Gene3D" id="3.30.420.40">
    <property type="match status" value="2"/>
</dbReference>
<dbReference type="Proteomes" id="UP000635565">
    <property type="component" value="Unassembled WGS sequence"/>
</dbReference>
<evidence type="ECO:0000256" key="1">
    <source>
        <dbReference type="ARBA" id="ARBA00006479"/>
    </source>
</evidence>
<dbReference type="PANTHER" id="PTHR18964:SF149">
    <property type="entry name" value="BIFUNCTIONAL UDP-N-ACETYLGLUCOSAMINE 2-EPIMERASE_N-ACETYLMANNOSAMINE KINASE"/>
    <property type="match status" value="1"/>
</dbReference>
<accession>A0ABQ3VI88</accession>
<evidence type="ECO:0000313" key="2">
    <source>
        <dbReference type="EMBL" id="GHO85083.1"/>
    </source>
</evidence>
<dbReference type="Pfam" id="PF00480">
    <property type="entry name" value="ROK"/>
    <property type="match status" value="1"/>
</dbReference>
<dbReference type="EMBL" id="BNJJ01000008">
    <property type="protein sequence ID" value="GHO85083.1"/>
    <property type="molecule type" value="Genomic_DNA"/>
</dbReference>
<name>A0ABQ3VI88_9CHLR</name>
<organism evidence="2 3">
    <name type="scientific">Dictyobacter formicarum</name>
    <dbReference type="NCBI Taxonomy" id="2778368"/>
    <lineage>
        <taxon>Bacteria</taxon>
        <taxon>Bacillati</taxon>
        <taxon>Chloroflexota</taxon>
        <taxon>Ktedonobacteria</taxon>
        <taxon>Ktedonobacterales</taxon>
        <taxon>Dictyobacteraceae</taxon>
        <taxon>Dictyobacter</taxon>
    </lineage>
</organism>